<dbReference type="PRINTS" id="PR00619">
    <property type="entry name" value="GATAZNFINGER"/>
</dbReference>
<evidence type="ECO:0000313" key="10">
    <source>
        <dbReference type="WBParaSite" id="ECPE_0000647501-mRNA-1"/>
    </source>
</evidence>
<keyword evidence="5" id="KW-0539">Nucleus</keyword>
<dbReference type="Gene3D" id="3.30.50.10">
    <property type="entry name" value="Erythroid Transcription Factor GATA-1, subunit A"/>
    <property type="match status" value="1"/>
</dbReference>
<organism evidence="10">
    <name type="scientific">Echinostoma caproni</name>
    <dbReference type="NCBI Taxonomy" id="27848"/>
    <lineage>
        <taxon>Eukaryota</taxon>
        <taxon>Metazoa</taxon>
        <taxon>Spiralia</taxon>
        <taxon>Lophotrochozoa</taxon>
        <taxon>Platyhelminthes</taxon>
        <taxon>Trematoda</taxon>
        <taxon>Digenea</taxon>
        <taxon>Plagiorchiida</taxon>
        <taxon>Echinostomata</taxon>
        <taxon>Echinostomatoidea</taxon>
        <taxon>Echinostomatidae</taxon>
        <taxon>Echinostoma</taxon>
    </lineage>
</organism>
<protein>
    <submittedName>
        <fullName evidence="10">GATA-type domain-containing protein</fullName>
    </submittedName>
</protein>
<dbReference type="AlphaFoldDB" id="A0A183AHM7"/>
<accession>A0A183AHM7</accession>
<feature type="domain" description="GATA-type" evidence="7">
    <location>
        <begin position="80"/>
        <end position="139"/>
    </location>
</feature>
<evidence type="ECO:0000256" key="2">
    <source>
        <dbReference type="ARBA" id="ARBA00022723"/>
    </source>
</evidence>
<evidence type="ECO:0000256" key="6">
    <source>
        <dbReference type="PROSITE-ProRule" id="PRU00094"/>
    </source>
</evidence>
<dbReference type="Proteomes" id="UP000272942">
    <property type="component" value="Unassembled WGS sequence"/>
</dbReference>
<dbReference type="InterPro" id="IPR000679">
    <property type="entry name" value="Znf_GATA"/>
</dbReference>
<evidence type="ECO:0000256" key="4">
    <source>
        <dbReference type="ARBA" id="ARBA00022833"/>
    </source>
</evidence>
<evidence type="ECO:0000313" key="8">
    <source>
        <dbReference type="EMBL" id="VDP78430.1"/>
    </source>
</evidence>
<dbReference type="PANTHER" id="PTHR10071:SF281">
    <property type="entry name" value="BOX A-BINDING FACTOR-RELATED"/>
    <property type="match status" value="1"/>
</dbReference>
<comment type="subcellular location">
    <subcellularLocation>
        <location evidence="1">Nucleus</location>
    </subcellularLocation>
</comment>
<dbReference type="GO" id="GO:0005634">
    <property type="term" value="C:nucleus"/>
    <property type="evidence" value="ECO:0007669"/>
    <property type="project" value="UniProtKB-SubCell"/>
</dbReference>
<dbReference type="WBParaSite" id="ECPE_0000647501-mRNA-1">
    <property type="protein sequence ID" value="ECPE_0000647501-mRNA-1"/>
    <property type="gene ID" value="ECPE_0000647501"/>
</dbReference>
<keyword evidence="2" id="KW-0479">Metal-binding</keyword>
<proteinExistence type="predicted"/>
<evidence type="ECO:0000256" key="3">
    <source>
        <dbReference type="ARBA" id="ARBA00022771"/>
    </source>
</evidence>
<keyword evidence="9" id="KW-1185">Reference proteome</keyword>
<evidence type="ECO:0000313" key="9">
    <source>
        <dbReference type="Proteomes" id="UP000272942"/>
    </source>
</evidence>
<dbReference type="InterPro" id="IPR039355">
    <property type="entry name" value="Transcription_factor_GATA"/>
</dbReference>
<evidence type="ECO:0000256" key="5">
    <source>
        <dbReference type="ARBA" id="ARBA00023242"/>
    </source>
</evidence>
<dbReference type="Pfam" id="PF00320">
    <property type="entry name" value="GATA"/>
    <property type="match status" value="1"/>
</dbReference>
<reference evidence="10" key="1">
    <citation type="submission" date="2016-06" db="UniProtKB">
        <authorList>
            <consortium name="WormBaseParasite"/>
        </authorList>
    </citation>
    <scope>IDENTIFICATION</scope>
</reference>
<dbReference type="GO" id="GO:0008270">
    <property type="term" value="F:zinc ion binding"/>
    <property type="evidence" value="ECO:0007669"/>
    <property type="project" value="UniProtKB-KW"/>
</dbReference>
<dbReference type="PANTHER" id="PTHR10071">
    <property type="entry name" value="TRANSCRIPTION FACTOR GATA FAMILY MEMBER"/>
    <property type="match status" value="1"/>
</dbReference>
<dbReference type="GO" id="GO:0000981">
    <property type="term" value="F:DNA-binding transcription factor activity, RNA polymerase II-specific"/>
    <property type="evidence" value="ECO:0007669"/>
    <property type="project" value="TreeGrafter"/>
</dbReference>
<evidence type="ECO:0000256" key="1">
    <source>
        <dbReference type="ARBA" id="ARBA00004123"/>
    </source>
</evidence>
<keyword evidence="3 6" id="KW-0863">Zinc-finger</keyword>
<dbReference type="PROSITE" id="PS00344">
    <property type="entry name" value="GATA_ZN_FINGER_1"/>
    <property type="match status" value="1"/>
</dbReference>
<dbReference type="SUPFAM" id="SSF57716">
    <property type="entry name" value="Glucocorticoid receptor-like (DNA-binding domain)"/>
    <property type="match status" value="1"/>
</dbReference>
<gene>
    <name evidence="8" type="ORF">ECPE_LOCUS6462</name>
</gene>
<dbReference type="GO" id="GO:0045165">
    <property type="term" value="P:cell fate commitment"/>
    <property type="evidence" value="ECO:0007669"/>
    <property type="project" value="TreeGrafter"/>
</dbReference>
<name>A0A183AHM7_9TREM</name>
<dbReference type="InterPro" id="IPR013088">
    <property type="entry name" value="Znf_NHR/GATA"/>
</dbReference>
<dbReference type="GO" id="GO:0045944">
    <property type="term" value="P:positive regulation of transcription by RNA polymerase II"/>
    <property type="evidence" value="ECO:0007669"/>
    <property type="project" value="TreeGrafter"/>
</dbReference>
<dbReference type="PROSITE" id="PS50114">
    <property type="entry name" value="GATA_ZN_FINGER_2"/>
    <property type="match status" value="1"/>
</dbReference>
<dbReference type="GO" id="GO:0000122">
    <property type="term" value="P:negative regulation of transcription by RNA polymerase II"/>
    <property type="evidence" value="ECO:0007669"/>
    <property type="project" value="TreeGrafter"/>
</dbReference>
<dbReference type="EMBL" id="UZAN01043463">
    <property type="protein sequence ID" value="VDP78430.1"/>
    <property type="molecule type" value="Genomic_DNA"/>
</dbReference>
<sequence length="160" mass="18133">KLCSIEKAFIWDSSTVDVTFCIQNFECGYSLQEALFILTLVRNSQSHPSAHTNHDTHSCEYSHSALPLPRSCCYFQSANRKLGTICANCRTSHTTLWRRNQHGDSVCNACGLYYKLHHVSSLSPSEEILKKSIIHLNSRNAKMAHNLFINEVPPFDFSLV</sequence>
<reference evidence="8 9" key="2">
    <citation type="submission" date="2018-11" db="EMBL/GenBank/DDBJ databases">
        <authorList>
            <consortium name="Pathogen Informatics"/>
        </authorList>
    </citation>
    <scope>NUCLEOTIDE SEQUENCE [LARGE SCALE GENOMIC DNA]</scope>
    <source>
        <strain evidence="8 9">Egypt</strain>
    </source>
</reference>
<dbReference type="OrthoDB" id="515401at2759"/>
<keyword evidence="4" id="KW-0862">Zinc</keyword>
<dbReference type="SMART" id="SM00401">
    <property type="entry name" value="ZnF_GATA"/>
    <property type="match status" value="1"/>
</dbReference>
<evidence type="ECO:0000259" key="7">
    <source>
        <dbReference type="PROSITE" id="PS50114"/>
    </source>
</evidence>
<dbReference type="CDD" id="cd00202">
    <property type="entry name" value="ZnF_GATA"/>
    <property type="match status" value="1"/>
</dbReference>
<dbReference type="GO" id="GO:0000978">
    <property type="term" value="F:RNA polymerase II cis-regulatory region sequence-specific DNA binding"/>
    <property type="evidence" value="ECO:0007669"/>
    <property type="project" value="TreeGrafter"/>
</dbReference>